<feature type="transmembrane region" description="Helical" evidence="2">
    <location>
        <begin position="12"/>
        <end position="31"/>
    </location>
</feature>
<keyword evidence="2" id="KW-1133">Transmembrane helix</keyword>
<reference evidence="4" key="1">
    <citation type="submission" date="2016-10" db="EMBL/GenBank/DDBJ databases">
        <authorList>
            <person name="Varghese N."/>
            <person name="Submissions S."/>
        </authorList>
    </citation>
    <scope>NUCLEOTIDE SEQUENCE [LARGE SCALE GENOMIC DNA]</scope>
    <source>
        <strain evidence="4">DSM 17465</strain>
    </source>
</reference>
<dbReference type="Proteomes" id="UP000183371">
    <property type="component" value="Unassembled WGS sequence"/>
</dbReference>
<evidence type="ECO:0000256" key="2">
    <source>
        <dbReference type="SAM" id="Phobius"/>
    </source>
</evidence>
<accession>A0A1I6Y0B8</accession>
<dbReference type="InterPro" id="IPR001646">
    <property type="entry name" value="5peptide_repeat"/>
</dbReference>
<dbReference type="Pfam" id="PF00805">
    <property type="entry name" value="Pentapeptide"/>
    <property type="match status" value="1"/>
</dbReference>
<protein>
    <submittedName>
        <fullName evidence="3">Pentapeptide repeat-containing protein</fullName>
    </submittedName>
</protein>
<dbReference type="InterPro" id="IPR051082">
    <property type="entry name" value="Pentapeptide-BTB/POZ_domain"/>
</dbReference>
<dbReference type="EMBL" id="FPBD01000001">
    <property type="protein sequence ID" value="SFT44035.1"/>
    <property type="molecule type" value="Genomic_DNA"/>
</dbReference>
<name>A0A1I6Y0B8_9HYPH</name>
<evidence type="ECO:0000313" key="3">
    <source>
        <dbReference type="EMBL" id="SFT44035.1"/>
    </source>
</evidence>
<feature type="transmembrane region" description="Helical" evidence="2">
    <location>
        <begin position="51"/>
        <end position="70"/>
    </location>
</feature>
<proteinExistence type="predicted"/>
<keyword evidence="2" id="KW-0812">Transmembrane</keyword>
<keyword evidence="4" id="KW-1185">Reference proteome</keyword>
<feature type="region of interest" description="Disordered" evidence="1">
    <location>
        <begin position="348"/>
        <end position="384"/>
    </location>
</feature>
<dbReference type="PANTHER" id="PTHR14136:SF17">
    <property type="entry name" value="BTB_POZ DOMAIN-CONTAINING PROTEIN KCTD9"/>
    <property type="match status" value="1"/>
</dbReference>
<dbReference type="Gene3D" id="2.160.20.80">
    <property type="entry name" value="E3 ubiquitin-protein ligase SopA"/>
    <property type="match status" value="1"/>
</dbReference>
<dbReference type="RefSeq" id="WP_083416495.1">
    <property type="nucleotide sequence ID" value="NZ_FPBD01000001.1"/>
</dbReference>
<dbReference type="SUPFAM" id="SSF141571">
    <property type="entry name" value="Pentapeptide repeat-like"/>
    <property type="match status" value="1"/>
</dbReference>
<keyword evidence="2" id="KW-0472">Membrane</keyword>
<dbReference type="AlphaFoldDB" id="A0A1I6Y0B8"/>
<dbReference type="PANTHER" id="PTHR14136">
    <property type="entry name" value="BTB_POZ DOMAIN-CONTAINING PROTEIN KCTD9"/>
    <property type="match status" value="1"/>
</dbReference>
<sequence length="384" mass="43345">MEDKTHWSEVMLPVMGVFYAFAVFAAAIMALTVPNDPLNFWFPSTTSGAETWRNIGLMFVGVVGLPFIVWRTITAHKQSNTANAHLELTVRGHSIDRFQQAAHLLNSDVLPIRVAGITKFGELGSAPENLRYMTIQKILCSFIRTRSEELKETLDRDAANYMMMNLRRGKEGSGNSKWSYATIIDEDITEAFRVFSEIRTEENRKYEKDWCHNFAKIKLPFVALPGYDLSGSAIWEANFLFGIFINTDFSESLLGLADFRFARLRGANFTSADLSYCNFANADLSECNLTKADMTCAKLHEAILKESNFSDTNVSRAEISPHWQHLFCCSQKSQIRWVNKDGNPIPFIPDPLHKPLSPKPLKPLPSSRSQAHSDEVRQLECSSG</sequence>
<evidence type="ECO:0000256" key="1">
    <source>
        <dbReference type="SAM" id="MobiDB-lite"/>
    </source>
</evidence>
<organism evidence="3 4">
    <name type="scientific">Pseudovibrio denitrificans</name>
    <dbReference type="NCBI Taxonomy" id="258256"/>
    <lineage>
        <taxon>Bacteria</taxon>
        <taxon>Pseudomonadati</taxon>
        <taxon>Pseudomonadota</taxon>
        <taxon>Alphaproteobacteria</taxon>
        <taxon>Hyphomicrobiales</taxon>
        <taxon>Stappiaceae</taxon>
        <taxon>Pseudovibrio</taxon>
    </lineage>
</organism>
<gene>
    <name evidence="3" type="ORF">SAMN05444141_101566</name>
</gene>
<evidence type="ECO:0000313" key="4">
    <source>
        <dbReference type="Proteomes" id="UP000183371"/>
    </source>
</evidence>